<protein>
    <submittedName>
        <fullName evidence="1">Uncharacterized protein</fullName>
    </submittedName>
</protein>
<sequence>MSRGGGARPWISCCSSMRRGKVRAFMISRNSGNFVDLSKFVVNVGVMTIDWHFWVFFSRNHA</sequence>
<name>A0A0A9CJQ7_ARUDO</name>
<organism evidence="1">
    <name type="scientific">Arundo donax</name>
    <name type="common">Giant reed</name>
    <name type="synonym">Donax arundinaceus</name>
    <dbReference type="NCBI Taxonomy" id="35708"/>
    <lineage>
        <taxon>Eukaryota</taxon>
        <taxon>Viridiplantae</taxon>
        <taxon>Streptophyta</taxon>
        <taxon>Embryophyta</taxon>
        <taxon>Tracheophyta</taxon>
        <taxon>Spermatophyta</taxon>
        <taxon>Magnoliopsida</taxon>
        <taxon>Liliopsida</taxon>
        <taxon>Poales</taxon>
        <taxon>Poaceae</taxon>
        <taxon>PACMAD clade</taxon>
        <taxon>Arundinoideae</taxon>
        <taxon>Arundineae</taxon>
        <taxon>Arundo</taxon>
    </lineage>
</organism>
<accession>A0A0A9CJQ7</accession>
<evidence type="ECO:0000313" key="1">
    <source>
        <dbReference type="EMBL" id="JAD73590.1"/>
    </source>
</evidence>
<proteinExistence type="predicted"/>
<dbReference type="AlphaFoldDB" id="A0A0A9CJQ7"/>
<reference evidence="1" key="1">
    <citation type="submission" date="2014-09" db="EMBL/GenBank/DDBJ databases">
        <authorList>
            <person name="Magalhaes I.L.F."/>
            <person name="Oliveira U."/>
            <person name="Santos F.R."/>
            <person name="Vidigal T.H.D.A."/>
            <person name="Brescovit A.D."/>
            <person name="Santos A.J."/>
        </authorList>
    </citation>
    <scope>NUCLEOTIDE SEQUENCE</scope>
    <source>
        <tissue evidence="1">Shoot tissue taken approximately 20 cm above the soil surface</tissue>
    </source>
</reference>
<dbReference type="EMBL" id="GBRH01224305">
    <property type="protein sequence ID" value="JAD73590.1"/>
    <property type="molecule type" value="Transcribed_RNA"/>
</dbReference>
<reference evidence="1" key="2">
    <citation type="journal article" date="2015" name="Data Brief">
        <title>Shoot transcriptome of the giant reed, Arundo donax.</title>
        <authorList>
            <person name="Barrero R.A."/>
            <person name="Guerrero F.D."/>
            <person name="Moolhuijzen P."/>
            <person name="Goolsby J.A."/>
            <person name="Tidwell J."/>
            <person name="Bellgard S.E."/>
            <person name="Bellgard M.I."/>
        </authorList>
    </citation>
    <scope>NUCLEOTIDE SEQUENCE</scope>
    <source>
        <tissue evidence="1">Shoot tissue taken approximately 20 cm above the soil surface</tissue>
    </source>
</reference>